<accession>A0ABN7AQW4</accession>
<gene>
    <name evidence="1" type="ORF">NTJ_07404</name>
</gene>
<reference evidence="1 2" key="1">
    <citation type="submission" date="2023-09" db="EMBL/GenBank/DDBJ databases">
        <title>Nesidiocoris tenuis whole genome shotgun sequence.</title>
        <authorList>
            <person name="Shibata T."/>
            <person name="Shimoda M."/>
            <person name="Kobayashi T."/>
            <person name="Uehara T."/>
        </authorList>
    </citation>
    <scope>NUCLEOTIDE SEQUENCE [LARGE SCALE GENOMIC DNA]</scope>
    <source>
        <strain evidence="1 2">Japan</strain>
    </source>
</reference>
<proteinExistence type="predicted"/>
<keyword evidence="2" id="KW-1185">Reference proteome</keyword>
<sequence length="86" mass="9416">MAKGDPKDGKGSSYEPQFSIKVSGLVNWDLQVQGRQDSPLYPAVVISARPQVEREALKLALGITAWLVFIRMGFHRVCSGKMCPGP</sequence>
<protein>
    <submittedName>
        <fullName evidence="1">Uncharacterized protein</fullName>
    </submittedName>
</protein>
<organism evidence="1 2">
    <name type="scientific">Nesidiocoris tenuis</name>
    <dbReference type="NCBI Taxonomy" id="355587"/>
    <lineage>
        <taxon>Eukaryota</taxon>
        <taxon>Metazoa</taxon>
        <taxon>Ecdysozoa</taxon>
        <taxon>Arthropoda</taxon>
        <taxon>Hexapoda</taxon>
        <taxon>Insecta</taxon>
        <taxon>Pterygota</taxon>
        <taxon>Neoptera</taxon>
        <taxon>Paraneoptera</taxon>
        <taxon>Hemiptera</taxon>
        <taxon>Heteroptera</taxon>
        <taxon>Panheteroptera</taxon>
        <taxon>Cimicomorpha</taxon>
        <taxon>Miridae</taxon>
        <taxon>Dicyphina</taxon>
        <taxon>Nesidiocoris</taxon>
    </lineage>
</organism>
<evidence type="ECO:0000313" key="2">
    <source>
        <dbReference type="Proteomes" id="UP001307889"/>
    </source>
</evidence>
<dbReference type="Proteomes" id="UP001307889">
    <property type="component" value="Chromosome 5"/>
</dbReference>
<evidence type="ECO:0000313" key="1">
    <source>
        <dbReference type="EMBL" id="BES94595.1"/>
    </source>
</evidence>
<name>A0ABN7AQW4_9HEMI</name>
<dbReference type="EMBL" id="AP028913">
    <property type="protein sequence ID" value="BES94595.1"/>
    <property type="molecule type" value="Genomic_DNA"/>
</dbReference>